<proteinExistence type="inferred from homology"/>
<dbReference type="PROSITE" id="PS00583">
    <property type="entry name" value="PFKB_KINASES_1"/>
    <property type="match status" value="1"/>
</dbReference>
<evidence type="ECO:0000256" key="5">
    <source>
        <dbReference type="ARBA" id="ARBA00022840"/>
    </source>
</evidence>
<dbReference type="RefSeq" id="WP_061949761.1">
    <property type="nucleotide sequence ID" value="NZ_LTAO01000036.1"/>
</dbReference>
<sequence>MKQGVISLGEALVDFIPLDLNNLQYQKSAGGAPANVAVGVSRLGVRSAFIGKVGNDQLGSFLKRTLTDYGVQTHSMTSTGKAKTGLVLVTNDEEGERSFEFFVEPSADQLLSIEDYDETIFERYKILHIGSITMIRQPSKQATEAAVRKAKDQGLIISYDPNLRLNLWRDEEQAKESIMSLLPLVDFLKVSEEELFFLTGKSEINEGIQQLQNYQIPFIVVTLGANGCYVCQGPNIKHIPARKVLAVDTTGAGDAFVSGMLYSLEKSKDKIEELSIEEMVKMAELASISGALAASKKGAMTALPTIEEIHPYLLN</sequence>
<keyword evidence="9" id="KW-1185">Reference proteome</keyword>
<keyword evidence="2 6" id="KW-0808">Transferase</keyword>
<dbReference type="AlphaFoldDB" id="A0A162D0T3"/>
<dbReference type="InterPro" id="IPR029056">
    <property type="entry name" value="Ribokinase-like"/>
</dbReference>
<dbReference type="InterPro" id="IPR011611">
    <property type="entry name" value="PfkB_dom"/>
</dbReference>
<feature type="domain" description="Carbohydrate kinase PfkB" evidence="7">
    <location>
        <begin position="4"/>
        <end position="305"/>
    </location>
</feature>
<dbReference type="NCBIfam" id="NF006957">
    <property type="entry name" value="PRK09434.1"/>
    <property type="match status" value="1"/>
</dbReference>
<dbReference type="Gene3D" id="3.40.1190.20">
    <property type="match status" value="1"/>
</dbReference>
<keyword evidence="3" id="KW-0547">Nucleotide-binding</keyword>
<dbReference type="CDD" id="cd01167">
    <property type="entry name" value="bac_FRK"/>
    <property type="match status" value="1"/>
</dbReference>
<evidence type="ECO:0000256" key="2">
    <source>
        <dbReference type="ARBA" id="ARBA00022679"/>
    </source>
</evidence>
<name>A0A162D0T3_9BACI</name>
<evidence type="ECO:0000256" key="6">
    <source>
        <dbReference type="RuleBase" id="RU003704"/>
    </source>
</evidence>
<accession>A0A162D0T3</accession>
<evidence type="ECO:0000313" key="9">
    <source>
        <dbReference type="Proteomes" id="UP000075806"/>
    </source>
</evidence>
<evidence type="ECO:0000313" key="8">
    <source>
        <dbReference type="EMBL" id="KYG27631.1"/>
    </source>
</evidence>
<dbReference type="GO" id="GO:0008865">
    <property type="term" value="F:fructokinase activity"/>
    <property type="evidence" value="ECO:0007669"/>
    <property type="project" value="UniProtKB-ARBA"/>
</dbReference>
<dbReference type="Proteomes" id="UP000075806">
    <property type="component" value="Unassembled WGS sequence"/>
</dbReference>
<gene>
    <name evidence="8" type="ORF">AZF04_10590</name>
</gene>
<dbReference type="GO" id="GO:0005524">
    <property type="term" value="F:ATP binding"/>
    <property type="evidence" value="ECO:0007669"/>
    <property type="project" value="UniProtKB-KW"/>
</dbReference>
<dbReference type="GO" id="GO:0006000">
    <property type="term" value="P:fructose metabolic process"/>
    <property type="evidence" value="ECO:0007669"/>
    <property type="project" value="UniProtKB-ARBA"/>
</dbReference>
<dbReference type="PRINTS" id="PR00990">
    <property type="entry name" value="RIBOKINASE"/>
</dbReference>
<dbReference type="PROSITE" id="PS00584">
    <property type="entry name" value="PFKB_KINASES_2"/>
    <property type="match status" value="1"/>
</dbReference>
<dbReference type="STRING" id="519424.AZF04_10590"/>
<dbReference type="PANTHER" id="PTHR43085">
    <property type="entry name" value="HEXOKINASE FAMILY MEMBER"/>
    <property type="match status" value="1"/>
</dbReference>
<comment type="similarity">
    <text evidence="1 6">Belongs to the carbohydrate kinase PfkB family.</text>
</comment>
<dbReference type="Pfam" id="PF00294">
    <property type="entry name" value="PfkB"/>
    <property type="match status" value="1"/>
</dbReference>
<keyword evidence="5" id="KW-0067">ATP-binding</keyword>
<dbReference type="OrthoDB" id="9813569at2"/>
<dbReference type="EMBL" id="LTAO01000036">
    <property type="protein sequence ID" value="KYG27631.1"/>
    <property type="molecule type" value="Genomic_DNA"/>
</dbReference>
<comment type="caution">
    <text evidence="8">The sequence shown here is derived from an EMBL/GenBank/DDBJ whole genome shotgun (WGS) entry which is preliminary data.</text>
</comment>
<evidence type="ECO:0000256" key="3">
    <source>
        <dbReference type="ARBA" id="ARBA00022741"/>
    </source>
</evidence>
<dbReference type="InterPro" id="IPR002139">
    <property type="entry name" value="Ribo/fructo_kinase"/>
</dbReference>
<reference evidence="8" key="1">
    <citation type="submission" date="2016-02" db="EMBL/GenBank/DDBJ databases">
        <title>Genome sequence of Bacillus trypoxylicola KCTC 13244(T).</title>
        <authorList>
            <person name="Jeong H."/>
            <person name="Park S.-H."/>
            <person name="Choi S.-K."/>
        </authorList>
    </citation>
    <scope>NUCLEOTIDE SEQUENCE [LARGE SCALE GENOMIC DNA]</scope>
    <source>
        <strain evidence="8">KCTC 13244</strain>
    </source>
</reference>
<evidence type="ECO:0000259" key="7">
    <source>
        <dbReference type="Pfam" id="PF00294"/>
    </source>
</evidence>
<organism evidence="8 9">
    <name type="scientific">Alkalihalobacillus trypoxylicola</name>
    <dbReference type="NCBI Taxonomy" id="519424"/>
    <lineage>
        <taxon>Bacteria</taxon>
        <taxon>Bacillati</taxon>
        <taxon>Bacillota</taxon>
        <taxon>Bacilli</taxon>
        <taxon>Bacillales</taxon>
        <taxon>Bacillaceae</taxon>
        <taxon>Alkalihalobacillus</taxon>
    </lineage>
</organism>
<protein>
    <submittedName>
        <fullName evidence="8">Fructokinase</fullName>
    </submittedName>
</protein>
<keyword evidence="4 6" id="KW-0418">Kinase</keyword>
<dbReference type="InterPro" id="IPR050306">
    <property type="entry name" value="PfkB_Carbo_kinase"/>
</dbReference>
<evidence type="ECO:0000256" key="4">
    <source>
        <dbReference type="ARBA" id="ARBA00022777"/>
    </source>
</evidence>
<dbReference type="PANTHER" id="PTHR43085:SF1">
    <property type="entry name" value="PSEUDOURIDINE KINASE-RELATED"/>
    <property type="match status" value="1"/>
</dbReference>
<dbReference type="InterPro" id="IPR002173">
    <property type="entry name" value="Carboh/pur_kinase_PfkB_CS"/>
</dbReference>
<dbReference type="SUPFAM" id="SSF53613">
    <property type="entry name" value="Ribokinase-like"/>
    <property type="match status" value="1"/>
</dbReference>
<evidence type="ECO:0000256" key="1">
    <source>
        <dbReference type="ARBA" id="ARBA00010688"/>
    </source>
</evidence>